<evidence type="ECO:0000256" key="1">
    <source>
        <dbReference type="ARBA" id="ARBA00008761"/>
    </source>
</evidence>
<keyword evidence="9" id="KW-1185">Reference proteome</keyword>
<name>A0A1C6RL43_9ACTN</name>
<feature type="region of interest" description="Disordered" evidence="5">
    <location>
        <begin position="404"/>
        <end position="463"/>
    </location>
</feature>
<evidence type="ECO:0000313" key="8">
    <source>
        <dbReference type="EMBL" id="SCL17891.1"/>
    </source>
</evidence>
<dbReference type="GO" id="GO:0006310">
    <property type="term" value="P:DNA recombination"/>
    <property type="evidence" value="ECO:0007669"/>
    <property type="project" value="UniProtKB-KW"/>
</dbReference>
<feature type="domain" description="Cas12f1-like TNB" evidence="7">
    <location>
        <begin position="317"/>
        <end position="380"/>
    </location>
</feature>
<dbReference type="EMBL" id="FMHW01000002">
    <property type="protein sequence ID" value="SCL17891.1"/>
    <property type="molecule type" value="Genomic_DNA"/>
</dbReference>
<keyword evidence="2" id="KW-0815">Transposition</keyword>
<evidence type="ECO:0000256" key="5">
    <source>
        <dbReference type="SAM" id="MobiDB-lite"/>
    </source>
</evidence>
<comment type="similarity">
    <text evidence="1">In the C-terminal section; belongs to the transposase 35 family.</text>
</comment>
<feature type="domain" description="Probable transposase IS891/IS1136/IS1341" evidence="6">
    <location>
        <begin position="182"/>
        <end position="295"/>
    </location>
</feature>
<feature type="region of interest" description="Disordered" evidence="5">
    <location>
        <begin position="227"/>
        <end position="249"/>
    </location>
</feature>
<reference evidence="9" key="1">
    <citation type="submission" date="2016-06" db="EMBL/GenBank/DDBJ databases">
        <authorList>
            <person name="Varghese N."/>
            <person name="Submissions Spin"/>
        </authorList>
    </citation>
    <scope>NUCLEOTIDE SEQUENCE [LARGE SCALE GENOMIC DNA]</scope>
    <source>
        <strain evidence="9">DSM 43817</strain>
    </source>
</reference>
<evidence type="ECO:0000259" key="7">
    <source>
        <dbReference type="Pfam" id="PF07282"/>
    </source>
</evidence>
<dbReference type="InterPro" id="IPR010095">
    <property type="entry name" value="Cas12f1-like_TNB"/>
</dbReference>
<gene>
    <name evidence="8" type="ORF">GA0074692_0278</name>
</gene>
<dbReference type="STRING" id="145854.GA0074692_0278"/>
<sequence length="463" mass="51285">MVHRTARVGLRVTSGQRRRCFGLLRSAGDVWACVLEVNAWRRRRQNAPLTGYQELCRELSASGPGTFAELDTRGARSVLRRFSDAWFAAAKRRKTGDVSARFPRRRRGLVPVRWYHGTFTLDGRRVRIPTARGTRPLWVRLAREVPYPVEQVRSITLLCEGGRLFLDVTAEVPITVYPPGVGPDPGRVAGVDVGIIHPFAVVGPGGEALLVSGRAIRAEHRMHLADSKARRRAVARRAPKPGQRGSRRWRKYRARVRRVEGRHRRRVRQAQHEAARTVIGWAVNQRVGVLKVGDSRGVLDLPAGRRHNLRLRQWQIGRLLQILTDKATLAGITVHLVDERGTSSTCPTCARRVPKPRGRTLTCPHCQFSGHRDVVAAASIATRTPGGGPTTTGTQVVLPGVVTHRRAGRHLPGAGRSRRDPRRPPGGAKVRMARCGPPHQPVVGSRSPNQRGSTTTHRTAGER</sequence>
<dbReference type="Pfam" id="PF07282">
    <property type="entry name" value="Cas12f1-like_TNB"/>
    <property type="match status" value="1"/>
</dbReference>
<dbReference type="GO" id="GO:0032196">
    <property type="term" value="P:transposition"/>
    <property type="evidence" value="ECO:0007669"/>
    <property type="project" value="UniProtKB-KW"/>
</dbReference>
<keyword evidence="3" id="KW-0238">DNA-binding</keyword>
<protein>
    <submittedName>
        <fullName evidence="8">Putative transposase</fullName>
    </submittedName>
</protein>
<dbReference type="InterPro" id="IPR001959">
    <property type="entry name" value="Transposase"/>
</dbReference>
<organism evidence="8 9">
    <name type="scientific">Micromonospora pallida</name>
    <dbReference type="NCBI Taxonomy" id="145854"/>
    <lineage>
        <taxon>Bacteria</taxon>
        <taxon>Bacillati</taxon>
        <taxon>Actinomycetota</taxon>
        <taxon>Actinomycetes</taxon>
        <taxon>Micromonosporales</taxon>
        <taxon>Micromonosporaceae</taxon>
        <taxon>Micromonospora</taxon>
    </lineage>
</organism>
<keyword evidence="4" id="KW-0233">DNA recombination</keyword>
<evidence type="ECO:0000256" key="4">
    <source>
        <dbReference type="ARBA" id="ARBA00023172"/>
    </source>
</evidence>
<feature type="compositionally biased region" description="Basic residues" evidence="5">
    <location>
        <begin position="229"/>
        <end position="249"/>
    </location>
</feature>
<dbReference type="Proteomes" id="UP000198959">
    <property type="component" value="Unassembled WGS sequence"/>
</dbReference>
<dbReference type="GO" id="GO:0003677">
    <property type="term" value="F:DNA binding"/>
    <property type="evidence" value="ECO:0007669"/>
    <property type="project" value="UniProtKB-KW"/>
</dbReference>
<evidence type="ECO:0000256" key="3">
    <source>
        <dbReference type="ARBA" id="ARBA00023125"/>
    </source>
</evidence>
<feature type="compositionally biased region" description="Polar residues" evidence="5">
    <location>
        <begin position="446"/>
        <end position="463"/>
    </location>
</feature>
<dbReference type="NCBIfam" id="NF040570">
    <property type="entry name" value="guided_TnpB"/>
    <property type="match status" value="1"/>
</dbReference>
<dbReference type="RefSeq" id="WP_176738252.1">
    <property type="nucleotide sequence ID" value="NZ_FMHW01000002.1"/>
</dbReference>
<proteinExistence type="inferred from homology"/>
<dbReference type="Pfam" id="PF01385">
    <property type="entry name" value="OrfB_IS605"/>
    <property type="match status" value="1"/>
</dbReference>
<evidence type="ECO:0000259" key="6">
    <source>
        <dbReference type="Pfam" id="PF01385"/>
    </source>
</evidence>
<evidence type="ECO:0000256" key="2">
    <source>
        <dbReference type="ARBA" id="ARBA00022578"/>
    </source>
</evidence>
<dbReference type="AlphaFoldDB" id="A0A1C6RL43"/>
<accession>A0A1C6RL43</accession>
<evidence type="ECO:0000313" key="9">
    <source>
        <dbReference type="Proteomes" id="UP000198959"/>
    </source>
</evidence>